<dbReference type="EMBL" id="PGGW01000041">
    <property type="protein sequence ID" value="PJE97369.1"/>
    <property type="molecule type" value="Genomic_DNA"/>
</dbReference>
<evidence type="ECO:0000313" key="2">
    <source>
        <dbReference type="EMBL" id="PJE97369.1"/>
    </source>
</evidence>
<reference evidence="2 3" key="1">
    <citation type="submission" date="2017-11" db="EMBL/GenBank/DDBJ databases">
        <title>Streptomyces carmine sp. nov., a novel actinomycete isolated from Sophora alopecuroides in Xinjiang, China.</title>
        <authorList>
            <person name="Wang Y."/>
            <person name="Luo X."/>
            <person name="Wan C."/>
            <person name="Zhang L."/>
        </authorList>
    </citation>
    <scope>NUCLEOTIDE SEQUENCE [LARGE SCALE GENOMIC DNA]</scope>
    <source>
        <strain evidence="2 3">TRM SA0054</strain>
    </source>
</reference>
<keyword evidence="3" id="KW-1185">Reference proteome</keyword>
<protein>
    <submittedName>
        <fullName evidence="2">Uncharacterized protein</fullName>
    </submittedName>
</protein>
<organism evidence="2 3">
    <name type="scientific">Streptomyces carminius</name>
    <dbReference type="NCBI Taxonomy" id="2665496"/>
    <lineage>
        <taxon>Bacteria</taxon>
        <taxon>Bacillati</taxon>
        <taxon>Actinomycetota</taxon>
        <taxon>Actinomycetes</taxon>
        <taxon>Kitasatosporales</taxon>
        <taxon>Streptomycetaceae</taxon>
        <taxon>Streptomyces</taxon>
    </lineage>
</organism>
<feature type="region of interest" description="Disordered" evidence="1">
    <location>
        <begin position="619"/>
        <end position="641"/>
    </location>
</feature>
<feature type="region of interest" description="Disordered" evidence="1">
    <location>
        <begin position="273"/>
        <end position="299"/>
    </location>
</feature>
<sequence length="641" mass="68325">MLVAFDESGEGREVTWAEVVSSPWFAELSDEHRERLRGVEEYTPVADALEQTRNTVVAAVDGGAGPEDVGLLADLHGLRGNVTAFDPVMLPFLGQQVESVLGSGNAVLRDSSVTDFGHHVPYTDVVVPHPGPWARDRGVSGLAHSLEFVLGHHSTAHILLDNEDASAEHSQSARLLAEIEAINEANRSAPEYVPLQVSLDAPAVEVGRDDRGRVQEFTELGGVRLRIRHQPPYRLVTVTRGHDLPGPGTEPAPAATDTIDTPGETSGVPVFPGVDAAWNSPGSGSRRSGSGGSGSGRRRTPVLVAFDRFGDAREVSWAEVESSAWFAELHPAHRERLRGVEDYTPIADAVEETRNTVAAAVDGGAGPEDVTLLADLYRLRRNVTAYDPVLLSSLERGVEAVLGAGRARLVRGSVTGFGRHVPYTDLVVPHPGPWARDRGPSGLAYSLEYVLGHHSTAHILLDNEVSAAENSQSVQLLAGIEEVNRRYRDVPGYVPLRAYASSPVTQSRGDRYGRVHDYTELGGVRLRIRHQPPYRLVTVTRGHSLPAAGSTAAAPTTVTTSSSYSTAYPAYPTASASSSTTTASAYPSYSATSTYPMYSTYSTGSRNSGRSGGTAYPAYSTGGSSRGPVFPGANAAWNSPD</sequence>
<evidence type="ECO:0000256" key="1">
    <source>
        <dbReference type="SAM" id="MobiDB-lite"/>
    </source>
</evidence>
<proteinExistence type="predicted"/>
<gene>
    <name evidence="2" type="ORF">CUT44_12900</name>
</gene>
<dbReference type="Proteomes" id="UP000230407">
    <property type="component" value="Unassembled WGS sequence"/>
</dbReference>
<feature type="non-terminal residue" evidence="2">
    <location>
        <position position="641"/>
    </location>
</feature>
<accession>A0A2M8LZK8</accession>
<dbReference type="AlphaFoldDB" id="A0A2M8LZK8"/>
<name>A0A2M8LZK8_9ACTN</name>
<evidence type="ECO:0000313" key="3">
    <source>
        <dbReference type="Proteomes" id="UP000230407"/>
    </source>
</evidence>
<comment type="caution">
    <text evidence="2">The sequence shown here is derived from an EMBL/GenBank/DDBJ whole genome shotgun (WGS) entry which is preliminary data.</text>
</comment>